<dbReference type="InterPro" id="IPR022653">
    <property type="entry name" value="De-COase2_pyr-phos_BS"/>
</dbReference>
<feature type="binding site" evidence="5">
    <location>
        <position position="387"/>
    </location>
    <ligand>
        <name>substrate</name>
    </ligand>
</feature>
<feature type="domain" description="Orn/DAP/Arg decarboxylase 2 N-terminal" evidence="11">
    <location>
        <begin position="51"/>
        <end position="293"/>
    </location>
</feature>
<feature type="binding site" evidence="5">
    <location>
        <position position="290"/>
    </location>
    <ligand>
        <name>substrate</name>
    </ligand>
</feature>
<dbReference type="Gene3D" id="3.20.20.10">
    <property type="entry name" value="Alanine racemase"/>
    <property type="match status" value="1"/>
</dbReference>
<dbReference type="InterPro" id="IPR022643">
    <property type="entry name" value="De-COase2_C"/>
</dbReference>
<evidence type="ECO:0000313" key="12">
    <source>
        <dbReference type="EMBL" id="MBM3095066.1"/>
    </source>
</evidence>
<feature type="binding site" evidence="5">
    <location>
        <position position="359"/>
    </location>
    <ligand>
        <name>substrate</name>
    </ligand>
</feature>
<keyword evidence="5 8" id="KW-0457">Lysine biosynthesis</keyword>
<dbReference type="InterPro" id="IPR009006">
    <property type="entry name" value="Ala_racemase/Decarboxylase_C"/>
</dbReference>
<feature type="binding site" evidence="5">
    <location>
        <position position="387"/>
    </location>
    <ligand>
        <name>pyridoxal 5'-phosphate</name>
        <dbReference type="ChEBI" id="CHEBI:597326"/>
    </ligand>
</feature>
<dbReference type="PANTHER" id="PTHR43727:SF2">
    <property type="entry name" value="GROUP IV DECARBOXYLASE"/>
    <property type="match status" value="1"/>
</dbReference>
<keyword evidence="5" id="KW-0028">Amino-acid biosynthesis</keyword>
<evidence type="ECO:0000256" key="6">
    <source>
        <dbReference type="NCBIfam" id="TIGR01048"/>
    </source>
</evidence>
<evidence type="ECO:0000259" key="10">
    <source>
        <dbReference type="Pfam" id="PF00278"/>
    </source>
</evidence>
<dbReference type="RefSeq" id="WP_082571854.1">
    <property type="nucleotide sequence ID" value="NZ_CP083374.1"/>
</dbReference>
<dbReference type="SUPFAM" id="SSF51419">
    <property type="entry name" value="PLP-binding barrel"/>
    <property type="match status" value="1"/>
</dbReference>
<feature type="region of interest" description="Disordered" evidence="9">
    <location>
        <begin position="436"/>
        <end position="463"/>
    </location>
</feature>
<gene>
    <name evidence="5 12" type="primary">lysA</name>
    <name evidence="12" type="ORF">GFB56_30515</name>
</gene>
<reference evidence="12 13" key="1">
    <citation type="submission" date="2020-01" db="EMBL/GenBank/DDBJ databases">
        <title>Draft genome assembly of Ensifer adhaerens T173.</title>
        <authorList>
            <person name="Craig J.E."/>
            <person name="Stinchcombe J.R."/>
        </authorList>
    </citation>
    <scope>NUCLEOTIDE SEQUENCE [LARGE SCALE GENOMIC DNA]</scope>
    <source>
        <strain evidence="12 13">T173</strain>
    </source>
</reference>
<dbReference type="Pfam" id="PF02784">
    <property type="entry name" value="Orn_Arg_deC_N"/>
    <property type="match status" value="1"/>
</dbReference>
<dbReference type="InterPro" id="IPR022644">
    <property type="entry name" value="De-COase2_N"/>
</dbReference>
<feature type="binding site" evidence="5">
    <location>
        <position position="253"/>
    </location>
    <ligand>
        <name>pyridoxal 5'-phosphate</name>
        <dbReference type="ChEBI" id="CHEBI:597326"/>
    </ligand>
</feature>
<comment type="subunit">
    <text evidence="5">Homodimer.</text>
</comment>
<feature type="binding site" evidence="5">
    <location>
        <position position="330"/>
    </location>
    <ligand>
        <name>substrate</name>
    </ligand>
</feature>
<comment type="caution">
    <text evidence="12">The sequence shown here is derived from an EMBL/GenBank/DDBJ whole genome shotgun (WGS) entry which is preliminary data.</text>
</comment>
<dbReference type="PANTHER" id="PTHR43727">
    <property type="entry name" value="DIAMINOPIMELATE DECARBOXYLASE"/>
    <property type="match status" value="1"/>
</dbReference>
<feature type="modified residue" description="N6-(pyridoxal phosphate)lysine" evidence="5 7">
    <location>
        <position position="74"/>
    </location>
</feature>
<dbReference type="GO" id="GO:0008836">
    <property type="term" value="F:diaminopimelate decarboxylase activity"/>
    <property type="evidence" value="ECO:0007669"/>
    <property type="project" value="UniProtKB-UniRule"/>
</dbReference>
<evidence type="ECO:0000256" key="5">
    <source>
        <dbReference type="HAMAP-Rule" id="MF_02120"/>
    </source>
</evidence>
<dbReference type="InterPro" id="IPR029066">
    <property type="entry name" value="PLP-binding_barrel"/>
</dbReference>
<evidence type="ECO:0000313" key="13">
    <source>
        <dbReference type="Proteomes" id="UP000744980"/>
    </source>
</evidence>
<keyword evidence="2 5" id="KW-0210">Decarboxylase</keyword>
<evidence type="ECO:0000256" key="7">
    <source>
        <dbReference type="PIRSR" id="PIRSR600183-50"/>
    </source>
</evidence>
<dbReference type="GO" id="GO:0009089">
    <property type="term" value="P:lysine biosynthetic process via diaminopimelate"/>
    <property type="evidence" value="ECO:0007669"/>
    <property type="project" value="UniProtKB-UniRule"/>
</dbReference>
<dbReference type="FunFam" id="3.20.20.10:FF:000003">
    <property type="entry name" value="Diaminopimelate decarboxylase"/>
    <property type="match status" value="1"/>
</dbReference>
<feature type="domain" description="Orn/DAP/Arg decarboxylase 2 C-terminal" evidence="10">
    <location>
        <begin position="44"/>
        <end position="385"/>
    </location>
</feature>
<dbReference type="NCBIfam" id="TIGR01048">
    <property type="entry name" value="lysA"/>
    <property type="match status" value="1"/>
</dbReference>
<evidence type="ECO:0000256" key="8">
    <source>
        <dbReference type="RuleBase" id="RU003738"/>
    </source>
</evidence>
<dbReference type="InterPro" id="IPR000183">
    <property type="entry name" value="Orn/DAP/Arg_de-COase"/>
</dbReference>
<name>A0AAW4FUQ8_9HYPH</name>
<comment type="catalytic activity">
    <reaction evidence="5 8">
        <text>meso-2,6-diaminopimelate + H(+) = L-lysine + CO2</text>
        <dbReference type="Rhea" id="RHEA:15101"/>
        <dbReference type="ChEBI" id="CHEBI:15378"/>
        <dbReference type="ChEBI" id="CHEBI:16526"/>
        <dbReference type="ChEBI" id="CHEBI:32551"/>
        <dbReference type="ChEBI" id="CHEBI:57791"/>
        <dbReference type="EC" id="4.1.1.20"/>
    </reaction>
</comment>
<comment type="similarity">
    <text evidence="5">Belongs to the Orn/Lys/Arg decarboxylase class-II family. LysA subfamily.</text>
</comment>
<dbReference type="GO" id="GO:0030170">
    <property type="term" value="F:pyridoxal phosphate binding"/>
    <property type="evidence" value="ECO:0007669"/>
    <property type="project" value="UniProtKB-UniRule"/>
</dbReference>
<dbReference type="PROSITE" id="PS00878">
    <property type="entry name" value="ODR_DC_2_1"/>
    <property type="match status" value="1"/>
</dbReference>
<keyword evidence="13" id="KW-1185">Reference proteome</keyword>
<dbReference type="CDD" id="cd06828">
    <property type="entry name" value="PLPDE_III_DapDC"/>
    <property type="match status" value="1"/>
</dbReference>
<sequence length="463" mass="49309">MTKHTESPNRLGKDRDWLVYQAGGLHIEDVCLSAVARAVPTPFYCYSADAIRSAYKYLASAVNPIGVSICFAVKANSNIAVLGLLAELGCGMDIVSGGELERALAAGVPASKIIFSGVGKTRAEIARAVEVGIHQINVESAAEITAVAEVARGLGQRAPITLRVNPDVDAKTHAKITTATKDSKFGIPIGDVADLYAEAAAMPELEVLGVAVHIGSQIHDMSPFRRAFSAMADLVVFMRGRGLVVPRLDLGGGIGIASNDTPGPDIAEYAAIIAETVGHLGCQLTVEPGRWLVGRAGLLVTEVLYLKEMQSGPMAILDVGMNDLMRPALYDAQHPVLTLHEPRTDRAAPHYSLVGPICESSDQFGTYDRLGEMRAGDLLAFDCAGAYGASMASTYNSRDLVAEVLVEGSRFRTIRRRQDISEMLRLEQAGRWQFPAPEGQEATRSAQPVSDGALRTPVTIGTS</sequence>
<dbReference type="HAMAP" id="MF_02120">
    <property type="entry name" value="LysA"/>
    <property type="match status" value="1"/>
</dbReference>
<dbReference type="SUPFAM" id="SSF50621">
    <property type="entry name" value="Alanine racemase C-terminal domain-like"/>
    <property type="match status" value="1"/>
</dbReference>
<dbReference type="AlphaFoldDB" id="A0AAW4FUQ8"/>
<protein>
    <recommendedName>
        <fullName evidence="5 6">Diaminopimelate decarboxylase</fullName>
        <shortName evidence="5">DAP decarboxylase</shortName>
        <shortName evidence="5">DAPDC</shortName>
        <ecNumber evidence="5 6">4.1.1.20</ecNumber>
    </recommendedName>
</protein>
<evidence type="ECO:0000256" key="1">
    <source>
        <dbReference type="ARBA" id="ARBA00001933"/>
    </source>
</evidence>
<comment type="cofactor">
    <cofactor evidence="1 5 7 8">
        <name>pyridoxal 5'-phosphate</name>
        <dbReference type="ChEBI" id="CHEBI:597326"/>
    </cofactor>
</comment>
<keyword evidence="4 5" id="KW-0456">Lyase</keyword>
<feature type="binding site" evidence="5">
    <location>
        <position position="326"/>
    </location>
    <ligand>
        <name>substrate</name>
    </ligand>
</feature>
<dbReference type="Pfam" id="PF00278">
    <property type="entry name" value="Orn_DAP_Arg_deC"/>
    <property type="match status" value="1"/>
</dbReference>
<evidence type="ECO:0000256" key="9">
    <source>
        <dbReference type="SAM" id="MobiDB-lite"/>
    </source>
</evidence>
<proteinExistence type="inferred from homology"/>
<comment type="pathway">
    <text evidence="5 8">Amino-acid biosynthesis; L-lysine biosynthesis via DAP pathway; L-lysine from DL-2,6-diaminopimelate: step 1/1.</text>
</comment>
<dbReference type="EMBL" id="WXFA01000037">
    <property type="protein sequence ID" value="MBM3095066.1"/>
    <property type="molecule type" value="Genomic_DNA"/>
</dbReference>
<organism evidence="12 13">
    <name type="scientific">Ensifer canadensis</name>
    <dbReference type="NCBI Taxonomy" id="555315"/>
    <lineage>
        <taxon>Bacteria</taxon>
        <taxon>Pseudomonadati</taxon>
        <taxon>Pseudomonadota</taxon>
        <taxon>Alphaproteobacteria</taxon>
        <taxon>Hyphomicrobiales</taxon>
        <taxon>Rhizobiaceae</taxon>
        <taxon>Sinorhizobium/Ensifer group</taxon>
        <taxon>Ensifer</taxon>
    </lineage>
</organism>
<keyword evidence="3 5" id="KW-0663">Pyridoxal phosphate</keyword>
<accession>A0AAW4FUQ8</accession>
<evidence type="ECO:0000259" key="11">
    <source>
        <dbReference type="Pfam" id="PF02784"/>
    </source>
</evidence>
<comment type="function">
    <text evidence="5">Specifically catalyzes the decarboxylation of meso-diaminopimelate (meso-DAP) to L-lysine.</text>
</comment>
<dbReference type="PRINTS" id="PR01181">
    <property type="entry name" value="DAPDCRBXLASE"/>
</dbReference>
<dbReference type="Gene3D" id="2.40.37.10">
    <property type="entry name" value="Lyase, Ornithine Decarboxylase, Chain A, domain 1"/>
    <property type="match status" value="1"/>
</dbReference>
<dbReference type="EC" id="4.1.1.20" evidence="5 6"/>
<feature type="binding site" evidence="5">
    <location>
        <begin position="287"/>
        <end position="290"/>
    </location>
    <ligand>
        <name>pyridoxal 5'-phosphate</name>
        <dbReference type="ChEBI" id="CHEBI:597326"/>
    </ligand>
</feature>
<evidence type="ECO:0000256" key="3">
    <source>
        <dbReference type="ARBA" id="ARBA00022898"/>
    </source>
</evidence>
<evidence type="ECO:0000256" key="2">
    <source>
        <dbReference type="ARBA" id="ARBA00022793"/>
    </source>
</evidence>
<feature type="active site" description="Proton donor" evidence="7">
    <location>
        <position position="358"/>
    </location>
</feature>
<dbReference type="InterPro" id="IPR002986">
    <property type="entry name" value="DAP_deCOOHase_LysA"/>
</dbReference>
<dbReference type="Proteomes" id="UP000744980">
    <property type="component" value="Unassembled WGS sequence"/>
</dbReference>
<dbReference type="PRINTS" id="PR01179">
    <property type="entry name" value="ODADCRBXLASE"/>
</dbReference>
<evidence type="ECO:0000256" key="4">
    <source>
        <dbReference type="ARBA" id="ARBA00023239"/>
    </source>
</evidence>